<dbReference type="InterPro" id="IPR001451">
    <property type="entry name" value="Hexapep"/>
</dbReference>
<dbReference type="RefSeq" id="WP_013328870.1">
    <property type="nucleotide sequence ID" value="NC_014507.1"/>
</dbReference>
<dbReference type="Pfam" id="PF00132">
    <property type="entry name" value="Hexapep"/>
    <property type="match status" value="1"/>
</dbReference>
<dbReference type="OrthoDB" id="10940at2157"/>
<dbReference type="CDD" id="cd04645">
    <property type="entry name" value="LbH_gamma_CA_like"/>
    <property type="match status" value="1"/>
</dbReference>
<gene>
    <name evidence="1" type="ordered locus">Mpet_0925</name>
</gene>
<dbReference type="PANTHER" id="PTHR13061:SF29">
    <property type="entry name" value="GAMMA CARBONIC ANHYDRASE-LIKE 1, MITOCHONDRIAL-RELATED"/>
    <property type="match status" value="1"/>
</dbReference>
<dbReference type="Proteomes" id="UP000006565">
    <property type="component" value="Chromosome"/>
</dbReference>
<dbReference type="KEGG" id="mpi:Mpet_0925"/>
<dbReference type="SUPFAM" id="SSF51161">
    <property type="entry name" value="Trimeric LpxA-like enzymes"/>
    <property type="match status" value="1"/>
</dbReference>
<evidence type="ECO:0000313" key="2">
    <source>
        <dbReference type="Proteomes" id="UP000006565"/>
    </source>
</evidence>
<dbReference type="Gene3D" id="2.160.10.10">
    <property type="entry name" value="Hexapeptide repeat proteins"/>
    <property type="match status" value="1"/>
</dbReference>
<keyword evidence="2" id="KW-1185">Reference proteome</keyword>
<evidence type="ECO:0000313" key="1">
    <source>
        <dbReference type="EMBL" id="ADN35692.1"/>
    </source>
</evidence>
<dbReference type="EMBL" id="CP002117">
    <property type="protein sequence ID" value="ADN35692.1"/>
    <property type="molecule type" value="Genomic_DNA"/>
</dbReference>
<protein>
    <submittedName>
        <fullName evidence="1">Carbonic anhydrase</fullName>
    </submittedName>
</protein>
<accession>E1RJP5</accession>
<dbReference type="InterPro" id="IPR047324">
    <property type="entry name" value="LbH_gamma_CA-like"/>
</dbReference>
<dbReference type="InterPro" id="IPR050484">
    <property type="entry name" value="Transf_Hexapept/Carb_Anhydrase"/>
</dbReference>
<dbReference type="GeneID" id="9743385"/>
<dbReference type="SMR" id="E1RJP5"/>
<dbReference type="eggNOG" id="arCOG01849">
    <property type="taxonomic scope" value="Archaea"/>
</dbReference>
<proteinExistence type="predicted"/>
<dbReference type="HOGENOM" id="CLU_064827_4_1_2"/>
<dbReference type="AlphaFoldDB" id="E1RJP5"/>
<organism evidence="1 2">
    <name type="scientific">Methanolacinia petrolearia (strain DSM 11571 / OCM 486 / SEBR 4847)</name>
    <name type="common">Methanoplanus petrolearius</name>
    <dbReference type="NCBI Taxonomy" id="679926"/>
    <lineage>
        <taxon>Archaea</taxon>
        <taxon>Methanobacteriati</taxon>
        <taxon>Methanobacteriota</taxon>
        <taxon>Stenosarchaea group</taxon>
        <taxon>Methanomicrobia</taxon>
        <taxon>Methanomicrobiales</taxon>
        <taxon>Methanomicrobiaceae</taxon>
        <taxon>Methanolacinia</taxon>
    </lineage>
</organism>
<dbReference type="PANTHER" id="PTHR13061">
    <property type="entry name" value="DYNACTIN SUBUNIT P25"/>
    <property type="match status" value="1"/>
</dbReference>
<sequence length="163" mass="17051">MSSNTLRNDALFIAENATVIGDVSLGKDTGIWFGAVLRADNEKITIGEGSNVQDNCVVHVSKGHPIVIGKNVSIGHGAIVHGCTIRDRVLVGMGSVILNGAEIGEDTIIGAGAVVPENKTIPPGSVVMGVPGKVVKETSEEQKAHILKNSQIYIELAGRYANE</sequence>
<name>E1RJP5_METP4</name>
<dbReference type="STRING" id="679926.Mpet_0925"/>
<dbReference type="InterPro" id="IPR011004">
    <property type="entry name" value="Trimer_LpxA-like_sf"/>
</dbReference>
<reference evidence="1 2" key="1">
    <citation type="journal article" date="2010" name="Stand. Genomic Sci.">
        <title>Complete genome sequence of Methanoplanus petrolearius type strain (SEBR 4847).</title>
        <authorList>
            <person name="Brambilla E."/>
            <person name="Djao O.D."/>
            <person name="Daligault H."/>
            <person name="Lapidus A."/>
            <person name="Lucas S."/>
            <person name="Hammon N."/>
            <person name="Nolan M."/>
            <person name="Tice H."/>
            <person name="Cheng J.F."/>
            <person name="Han C."/>
            <person name="Tapia R."/>
            <person name="Goodwin L."/>
            <person name="Pitluck S."/>
            <person name="Liolios K."/>
            <person name="Ivanova N."/>
            <person name="Mavromatis K."/>
            <person name="Mikhailova N."/>
            <person name="Pati A."/>
            <person name="Chen A."/>
            <person name="Palaniappan K."/>
            <person name="Land M."/>
            <person name="Hauser L."/>
            <person name="Chang Y.J."/>
            <person name="Jeffries C.D."/>
            <person name="Rohde M."/>
            <person name="Spring S."/>
            <person name="Sikorski J."/>
            <person name="Goker M."/>
            <person name="Woyke T."/>
            <person name="Bristow J."/>
            <person name="Eisen J.A."/>
            <person name="Markowitz V."/>
            <person name="Hugenholtz P."/>
            <person name="Kyrpides N.C."/>
            <person name="Klenk H.P."/>
        </authorList>
    </citation>
    <scope>NUCLEOTIDE SEQUENCE [LARGE SCALE GENOMIC DNA]</scope>
    <source>
        <strain evidence="2">DSM 11571 / OCM 486 / SEBR 4847</strain>
    </source>
</reference>